<evidence type="ECO:0000256" key="1">
    <source>
        <dbReference type="ARBA" id="ARBA00001946"/>
    </source>
</evidence>
<dbReference type="GO" id="GO:0046872">
    <property type="term" value="F:metal ion binding"/>
    <property type="evidence" value="ECO:0007669"/>
    <property type="project" value="UniProtKB-KW"/>
</dbReference>
<evidence type="ECO:0000256" key="19">
    <source>
        <dbReference type="ARBA" id="ARBA00023200"/>
    </source>
</evidence>
<keyword evidence="16" id="KW-0843">Virulence</keyword>
<comment type="cofactor">
    <cofactor evidence="1">
        <name>Mg(2+)</name>
        <dbReference type="ChEBI" id="CHEBI:18420"/>
    </cofactor>
</comment>
<evidence type="ECO:0000256" key="14">
    <source>
        <dbReference type="ARBA" id="ARBA00022842"/>
    </source>
</evidence>
<keyword evidence="21" id="KW-0812">Transmembrane</keyword>
<feature type="domain" description="Peptidase C80" evidence="22">
    <location>
        <begin position="588"/>
        <end position="793"/>
    </location>
</feature>
<evidence type="ECO:0000313" key="24">
    <source>
        <dbReference type="Proteomes" id="UP000261875"/>
    </source>
</evidence>
<evidence type="ECO:0000256" key="15">
    <source>
        <dbReference type="ARBA" id="ARBA00022870"/>
    </source>
</evidence>
<dbReference type="Proteomes" id="UP000261875">
    <property type="component" value="Chromosome"/>
</dbReference>
<keyword evidence="8" id="KW-0808">Transferase</keyword>
<sequence length="2669" mass="302629">MSKETLIREIQDTLSTDIMIFHRVSLLLNEYQEFAASGSDQELSVLARMQTELEQLLNHEDRLISPHQTTKIQTVLDKVLQQKHSLLTPIEKNIHFVWIGAIGSAQIAYMKAWACYNPDYEIQLWHDPNALLADVLRKKIKLYAGTLLGIGNNMGPDSTASTNIRAIIDLQNEFYKDYFLPGIGHKQTFDDCATRFLLAKGWNTLEELNQIKSAHAHSFNTAITELQTAQRTGTKAQSKKPIRLCEINATLFQNATGKDYYQYYLKELGLRQNLASASDKARYMILYKKGGVYLDADLLPHPHSAVWQKIEIELLSNLNKRKIINAAYLQSDSSYMTGVFWMHLVDVLRSIFTGRSIAFDTNVCRRRAYVEIVLMNSLLRACNGDGQPPKPDYHQLAHDISQGNLDPFFDAVQPLFAEIDQIIATLPKEILMDPLGELRMLQDGLGYMEHPYVEGRITNSYLFAPKDSSAMLQMLDLVFQRDVKIAENHLDRLDVSNPPTPTRRHSTLDVNLMMYRYDGWIAGSVATVYSSGPKIITDWLANYVASHPRLAAHFEVFKQQFFIFSNISRDTEEDMKSTWIGSAMMTRDSYYEKPSSYQSQLVLQFDSDPATEAAARWLYNKRKENSLWVKIILSGGRERIRIHGDIPANFKFYDDGADEKARILLVGRGENRQLSGFNGKEIAKKILRVLSSQEVKSHIDPRFSPSDQSADVISRISVVSSGIEQFGGEVPGTSSGTRFSLNYGFTYQLLTHLRDAHISISSGVSVRDAIIGVDAVGRKWTGNWDALSATILWHASQSAYKWIGVLNPGSQEVKFTKTWLEKDVLTQVRPWIDINKHGRFSLFSRYAFRDGIIPSKMRDTFSEEDFTLFTDKFDKSVGHRILMADVMVLFSGMKKKEWVGGKKVRTAIVDERADQLRILRDVLRQVTFNEHQEQWLAWLASSKLVSDKIHQKLRQLLTDHPRYYAQLRASADEDLFDFYYIDFAKKNAYYPIINHLGAESQSIKVIYLGDMEKRLHALIRKKELDLPAKTLSLGFFEENVLKLISDQTELLYSIHNTGKKAVSTETFQSDISEMATDLLLIRPRKNASPLAESYLASALIFENLTKEIALLGSSVPEGSLALLQKIIPIRGQNKSRVPFLDPRTGQVTHIDTNKRVFRQARDLLAKSYLIPLPDDGLMATSRGGYSIKMAADLSSWIFNKIFVARFLIEQIKAGKGLFAAPDTQSLSDGLGQALVLQHYVGILGMANDLADDLARLSYFTVSKVLNIQAVEFSLRRMAYFSSELLSGTTSTRRYAVLAKGILEKNQIKYALKKVTSGISKSAMGLGLIFSAADVALTTEAFLNAPDSDSQMILGTQLGFSVVGFGIQLGAIAAALAGAASLALALGVLALIIAVTAVLVILLLESFQKEASEVKACALFFKTLKESRQTGYVLKNGCFVHEGPACITKIELATHCKITFGSQKYQTYGSKFPGRFQAKFGKLNILREFNSAGVVLTALPAGSDTEEALSHNLVLPCIAQNSYDFSYTGSASETANYEFDAIFATVRALEQDHKDFVFFHRRMIPGVSQLGFFFHEMKAITTSRIPTNIKVSIAQNQWALHFPWIENREDYKREYNVFKKENPDLQVMEYQYFKEKVTEQEQLFRKEIISNASEITYHIENSSGTQQILVLPPTAFPLKLQLQGDNWLISALALGTIAPLRRERDQLYIGEHQVKATLTADQSLQVQYLIHPKATLIQRITASGMSIGSLTFDASDYPGSSIKTELSLLCQSQAKAYPDFAALPYLLLKNYQEDDYRGNAHYLVKNGMVLCTPVLAPFKSVTKHTHLLTIEAGKAFFYANIDLNATVVAEAKSDMADHSFQPTFWITHNGLSLLEFINYSFLPFFSSSTRLTIKTGIVQEQGQLMLIEHYKKGASSIEVQYVININSTTNQPLLLRKIQLSQNIFNTLTLDALFSGTLSSQVTLEQLRSLLCSILLGDDLSPSDLPRSNTQAAAGNIHTDEIVHITDNENTKEHWWSRSCGILAPITLPTEKREKIKPIWSGKTDYQQASFWMPAENEDQAGMKKLYVKRNTEPYADYTKLGLLKHSGHTPERLYIEDIQGNTYAIDVSGRAYLSIVGSTWLATHKDDLPVAFSTLLTCNDDEADERFHLPVLCIEGFSYTDDDPSADPQPLKAWYDTCLKRFYFHRPINGQKPDYLTNDTHGKAALWDTHNKTLFYVGSMSIDQVQEFDTLIPKAKLPHSEIVMCDVQQAWKNEGLIHIKNNKLLFSVDFKQSPYHFALQGISEEYSSPYLLSYQLAHALKREFFSLFGDSNDTYTYDHYLSWETRLPNTSFGVQRLSAINFTKRKVQLRKILIEKIAQKTPQDESITPGNMWAFLKADLISRLPKAHLRTSDIHTMIREVFTTVQRSSTRNIILEQKRLLQFSQYGWYDTDSHALFIIPLDAQKLAHCQYLAMSRDEKSIYISVDEENLYKLSARQVWQIMDDWPEASLLVETPLFIKRFGDELIFIEKRSPSSGFQKIEPFSADFLSDMLEIKTLHLGRKSETLCINMQDWSKINFVIQAHGRKFDEDIELIVKNDNLEEYKVQREGLDLWISHRRREFALCIAKVFNPDPVPEDITLKTVRPENVITFTLGQLVEEYNRKINKSEKFYDQLVYPTYFLDDLLIDLA</sequence>
<reference evidence="23 24" key="1">
    <citation type="submission" date="2017-05" db="EMBL/GenBank/DDBJ databases">
        <title>Genome sequence of Candidatus Fukatsuia symbiotica and Candidatus Hamiltonella defensa from Acyrthosiphon pisum strain 5D.</title>
        <authorList>
            <person name="Patel V.A."/>
            <person name="Chevignon G."/>
            <person name="Russell J.A."/>
            <person name="Oliver K.M."/>
        </authorList>
    </citation>
    <scope>NUCLEOTIDE SEQUENCE [LARGE SCALE GENOMIC DNA]</scope>
    <source>
        <strain evidence="23 24">5D</strain>
    </source>
</reference>
<dbReference type="GO" id="GO:0090729">
    <property type="term" value="F:toxin activity"/>
    <property type="evidence" value="ECO:0007669"/>
    <property type="project" value="UniProtKB-KW"/>
</dbReference>
<evidence type="ECO:0000256" key="6">
    <source>
        <dbReference type="ARBA" id="ARBA00022656"/>
    </source>
</evidence>
<evidence type="ECO:0000256" key="21">
    <source>
        <dbReference type="SAM" id="Phobius"/>
    </source>
</evidence>
<dbReference type="GO" id="GO:0008234">
    <property type="term" value="F:cysteine-type peptidase activity"/>
    <property type="evidence" value="ECO:0007669"/>
    <property type="project" value="UniProtKB-KW"/>
</dbReference>
<dbReference type="Gene3D" id="3.40.50.11050">
    <property type="match status" value="1"/>
</dbReference>
<organism evidence="23 24">
    <name type="scientific">Candidatus Fukatsuia symbiotica</name>
    <dbReference type="NCBI Taxonomy" id="1878942"/>
    <lineage>
        <taxon>Bacteria</taxon>
        <taxon>Pseudomonadati</taxon>
        <taxon>Pseudomonadota</taxon>
        <taxon>Gammaproteobacteria</taxon>
        <taxon>Enterobacterales</taxon>
        <taxon>Yersiniaceae</taxon>
        <taxon>Candidatus Fukatsuia</taxon>
    </lineage>
</organism>
<dbReference type="PROSITE" id="PS51771">
    <property type="entry name" value="CGT_MARTX_CPD"/>
    <property type="match status" value="1"/>
</dbReference>
<dbReference type="InterPro" id="IPR024770">
    <property type="entry name" value="TcdA/TcdB_cat"/>
</dbReference>
<evidence type="ECO:0000256" key="3">
    <source>
        <dbReference type="ARBA" id="ARBA00004613"/>
    </source>
</evidence>
<feature type="transmembrane region" description="Helical" evidence="21">
    <location>
        <begin position="1357"/>
        <end position="1376"/>
    </location>
</feature>
<evidence type="ECO:0000256" key="12">
    <source>
        <dbReference type="ARBA" id="ARBA00022807"/>
    </source>
</evidence>
<dbReference type="GO" id="GO:0020002">
    <property type="term" value="C:host cell plasma membrane"/>
    <property type="evidence" value="ECO:0007669"/>
    <property type="project" value="UniProtKB-SubCell"/>
</dbReference>
<proteinExistence type="predicted"/>
<keyword evidence="19" id="KW-1035">Host cytoplasm</keyword>
<evidence type="ECO:0000256" key="20">
    <source>
        <dbReference type="ARBA" id="ARBA00023586"/>
    </source>
</evidence>
<dbReference type="Gene3D" id="3.90.550.20">
    <property type="match status" value="1"/>
</dbReference>
<keyword evidence="7" id="KW-0645">Protease</keyword>
<evidence type="ECO:0000256" key="2">
    <source>
        <dbReference type="ARBA" id="ARBA00004165"/>
    </source>
</evidence>
<dbReference type="SUPFAM" id="SSF53448">
    <property type="entry name" value="Nucleotide-diphospho-sugar transferases"/>
    <property type="match status" value="1"/>
</dbReference>
<dbReference type="InterPro" id="IPR024769">
    <property type="entry name" value="TcdA/TcdB_pore_forming"/>
</dbReference>
<evidence type="ECO:0000256" key="10">
    <source>
        <dbReference type="ARBA" id="ARBA00022737"/>
    </source>
</evidence>
<evidence type="ECO:0000256" key="7">
    <source>
        <dbReference type="ARBA" id="ARBA00022670"/>
    </source>
</evidence>
<dbReference type="InterPro" id="IPR038383">
    <property type="entry name" value="CPD_dom_sf"/>
</dbReference>
<keyword evidence="4" id="KW-1032">Host cell membrane</keyword>
<dbReference type="RefSeq" id="WP_119797072.1">
    <property type="nucleotide sequence ID" value="NZ_CP021659.1"/>
</dbReference>
<evidence type="ECO:0000256" key="9">
    <source>
        <dbReference type="ARBA" id="ARBA00022723"/>
    </source>
</evidence>
<dbReference type="GO" id="GO:0008289">
    <property type="term" value="F:lipid binding"/>
    <property type="evidence" value="ECO:0007669"/>
    <property type="project" value="UniProtKB-KW"/>
</dbReference>
<evidence type="ECO:0000256" key="13">
    <source>
        <dbReference type="ARBA" id="ARBA00022813"/>
    </source>
</evidence>
<keyword evidence="14" id="KW-0460">Magnesium</keyword>
<dbReference type="GO" id="GO:0044164">
    <property type="term" value="C:host cell cytosol"/>
    <property type="evidence" value="ECO:0007669"/>
    <property type="project" value="UniProtKB-SubCell"/>
</dbReference>
<dbReference type="GO" id="GO:0006508">
    <property type="term" value="P:proteolysis"/>
    <property type="evidence" value="ECO:0007669"/>
    <property type="project" value="UniProtKB-KW"/>
</dbReference>
<keyword evidence="12" id="KW-0788">Thiol protease</keyword>
<dbReference type="OrthoDB" id="5605951at2"/>
<evidence type="ECO:0000256" key="11">
    <source>
        <dbReference type="ARBA" id="ARBA00022801"/>
    </source>
</evidence>
<keyword evidence="9" id="KW-0479">Metal-binding</keyword>
<feature type="transmembrane region" description="Helical" evidence="21">
    <location>
        <begin position="1383"/>
        <end position="1403"/>
    </location>
</feature>
<keyword evidence="17" id="KW-0446">Lipid-binding</keyword>
<keyword evidence="18 21" id="KW-0472">Membrane</keyword>
<dbReference type="KEGG" id="fsm:CCS41_01725"/>
<keyword evidence="6" id="KW-0800">Toxin</keyword>
<evidence type="ECO:0000256" key="18">
    <source>
        <dbReference type="ARBA" id="ARBA00023136"/>
    </source>
</evidence>
<keyword evidence="24" id="KW-1185">Reference proteome</keyword>
<dbReference type="GO" id="GO:0005576">
    <property type="term" value="C:extracellular region"/>
    <property type="evidence" value="ECO:0007669"/>
    <property type="project" value="UniProtKB-SubCell"/>
</dbReference>
<comment type="subcellular location">
    <subcellularLocation>
        <location evidence="2">Host cell membrane</location>
    </subcellularLocation>
    <subcellularLocation>
        <location evidence="20">Host cytoplasm</location>
        <location evidence="20">Host cytosol</location>
    </subcellularLocation>
    <subcellularLocation>
        <location evidence="3">Secreted</location>
    </subcellularLocation>
</comment>
<dbReference type="Pfam" id="PF12920">
    <property type="entry name" value="TcdA_TcdB_pore"/>
    <property type="match status" value="1"/>
</dbReference>
<evidence type="ECO:0000259" key="22">
    <source>
        <dbReference type="PROSITE" id="PS51771"/>
    </source>
</evidence>
<name>A0A2U8I313_9GAMM</name>
<keyword evidence="5" id="KW-0964">Secreted</keyword>
<dbReference type="GO" id="GO:0016757">
    <property type="term" value="F:glycosyltransferase activity"/>
    <property type="evidence" value="ECO:0007669"/>
    <property type="project" value="InterPro"/>
</dbReference>
<gene>
    <name evidence="23" type="ORF">CCS41_01725</name>
</gene>
<dbReference type="Pfam" id="PF12919">
    <property type="entry name" value="TcdA_TcdB"/>
    <property type="match status" value="1"/>
</dbReference>
<keyword evidence="11" id="KW-0378">Hydrolase</keyword>
<dbReference type="Pfam" id="PF11713">
    <property type="entry name" value="Peptidase_C80"/>
    <property type="match status" value="1"/>
</dbReference>
<keyword evidence="21" id="KW-1133">Transmembrane helix</keyword>
<dbReference type="InterPro" id="IPR029044">
    <property type="entry name" value="Nucleotide-diphossugar_trans"/>
</dbReference>
<evidence type="ECO:0000256" key="17">
    <source>
        <dbReference type="ARBA" id="ARBA00023121"/>
    </source>
</evidence>
<evidence type="ECO:0000256" key="4">
    <source>
        <dbReference type="ARBA" id="ARBA00022511"/>
    </source>
</evidence>
<keyword evidence="13" id="KW-0068">Autocatalytic cleavage</keyword>
<evidence type="ECO:0000313" key="23">
    <source>
        <dbReference type="EMBL" id="AWK13507.1"/>
    </source>
</evidence>
<keyword evidence="15" id="KW-1043">Host membrane</keyword>
<evidence type="ECO:0000256" key="16">
    <source>
        <dbReference type="ARBA" id="ARBA00023026"/>
    </source>
</evidence>
<protein>
    <recommendedName>
        <fullName evidence="22">Peptidase C80 domain-containing protein</fullName>
    </recommendedName>
</protein>
<dbReference type="EMBL" id="CP021659">
    <property type="protein sequence ID" value="AWK13507.1"/>
    <property type="molecule type" value="Genomic_DNA"/>
</dbReference>
<keyword evidence="10" id="KW-0677">Repeat</keyword>
<accession>A0A2U8I313</accession>
<dbReference type="InterPro" id="IPR020974">
    <property type="entry name" value="CPD_dom"/>
</dbReference>
<evidence type="ECO:0000256" key="5">
    <source>
        <dbReference type="ARBA" id="ARBA00022525"/>
    </source>
</evidence>
<evidence type="ECO:0000256" key="8">
    <source>
        <dbReference type="ARBA" id="ARBA00022679"/>
    </source>
</evidence>